<evidence type="ECO:0000313" key="1">
    <source>
        <dbReference type="EMBL" id="MBX8643899.1"/>
    </source>
</evidence>
<reference evidence="1" key="1">
    <citation type="submission" date="2021-05" db="EMBL/GenBank/DDBJ databases">
        <title>Genomic insights into ecological role and evolution of a novel Thermoplasmata order Candidatus Sysuiplasmatales.</title>
        <authorList>
            <person name="Yuan Y."/>
        </authorList>
    </citation>
    <scope>NUCLEOTIDE SEQUENCE</scope>
    <source>
        <strain evidence="1">TUT19-bin139</strain>
    </source>
</reference>
<protein>
    <submittedName>
        <fullName evidence="1">Uncharacterized protein</fullName>
    </submittedName>
</protein>
<organism evidence="1 2">
    <name type="scientific">Candidatus Sysuiplasma superficiale</name>
    <dbReference type="NCBI Taxonomy" id="2823368"/>
    <lineage>
        <taxon>Archaea</taxon>
        <taxon>Methanobacteriati</taxon>
        <taxon>Thermoplasmatota</taxon>
        <taxon>Thermoplasmata</taxon>
        <taxon>Candidatus Sysuiplasmatales</taxon>
        <taxon>Candidatus Sysuiplasmataceae</taxon>
        <taxon>Candidatus Sysuiplasma</taxon>
    </lineage>
</organism>
<dbReference type="AlphaFoldDB" id="A0A8J8CCV4"/>
<dbReference type="Proteomes" id="UP000750197">
    <property type="component" value="Unassembled WGS sequence"/>
</dbReference>
<sequence length="86" mass="9999">MSNSRDIIRKPGSLKKFGYSLKNDSKDRARALRKAAKFYGIPIVRQKLNGLRFLFSKNRQYLPRVREDINAVNRFRNVKGSRKGGE</sequence>
<proteinExistence type="predicted"/>
<comment type="caution">
    <text evidence="1">The sequence shown here is derived from an EMBL/GenBank/DDBJ whole genome shotgun (WGS) entry which is preliminary data.</text>
</comment>
<evidence type="ECO:0000313" key="2">
    <source>
        <dbReference type="Proteomes" id="UP000750197"/>
    </source>
</evidence>
<dbReference type="EMBL" id="JAHEAC010000026">
    <property type="protein sequence ID" value="MBX8643899.1"/>
    <property type="molecule type" value="Genomic_DNA"/>
</dbReference>
<accession>A0A8J8CCV4</accession>
<name>A0A8J8CCV4_9ARCH</name>
<gene>
    <name evidence="1" type="ORF">KIY12_04150</name>
</gene>